<name>A0ACB8TKD8_9AGAM</name>
<evidence type="ECO:0000313" key="2">
    <source>
        <dbReference type="Proteomes" id="UP000814140"/>
    </source>
</evidence>
<reference evidence="1" key="2">
    <citation type="journal article" date="2022" name="New Phytol.">
        <title>Evolutionary transition to the ectomycorrhizal habit in the genomes of a hyperdiverse lineage of mushroom-forming fungi.</title>
        <authorList>
            <person name="Looney B."/>
            <person name="Miyauchi S."/>
            <person name="Morin E."/>
            <person name="Drula E."/>
            <person name="Courty P.E."/>
            <person name="Kohler A."/>
            <person name="Kuo A."/>
            <person name="LaButti K."/>
            <person name="Pangilinan J."/>
            <person name="Lipzen A."/>
            <person name="Riley R."/>
            <person name="Andreopoulos W."/>
            <person name="He G."/>
            <person name="Johnson J."/>
            <person name="Nolan M."/>
            <person name="Tritt A."/>
            <person name="Barry K.W."/>
            <person name="Grigoriev I.V."/>
            <person name="Nagy L.G."/>
            <person name="Hibbett D."/>
            <person name="Henrissat B."/>
            <person name="Matheny P.B."/>
            <person name="Labbe J."/>
            <person name="Martin F.M."/>
        </authorList>
    </citation>
    <scope>NUCLEOTIDE SEQUENCE</scope>
    <source>
        <strain evidence="1">HHB10654</strain>
    </source>
</reference>
<gene>
    <name evidence="1" type="ORF">BV25DRAFT_1844712</name>
</gene>
<dbReference type="EMBL" id="MU277187">
    <property type="protein sequence ID" value="KAI0068892.1"/>
    <property type="molecule type" value="Genomic_DNA"/>
</dbReference>
<evidence type="ECO:0000313" key="1">
    <source>
        <dbReference type="EMBL" id="KAI0068892.1"/>
    </source>
</evidence>
<dbReference type="Proteomes" id="UP000814140">
    <property type="component" value="Unassembled WGS sequence"/>
</dbReference>
<sequence>MTGDEAVAHHVPPSTDVETAGTLDHHSDFISSDSTLSLPLRRSSTPDDMASTPAGDIEQALESHEVIELQAFGQRKEWIVEKTKFLESLPPIDLFVGLDAVRSSADVVPGLPTREQLRQWLDEHDKIEKDTEAFDSGELKKFKKFTKAAAKRNLSPEDTDLIEVTLTTIYEFDKLLHLLRDRSESLDLLGVRLTWEEQRAAAWADRRQLLSDLDHFLKNRARWSPAVYESMTRPEEPSHRRGSIMSVASDSSIGSSSLGFSRSLRFTLAESLSRDAAQVASRISSLRHGRISAAGKALDKLIDNSRNPVPEELLDEQDKLEDLGINEMENVGKFAMHVVTQWRKADEFYVETMKDQSAAQSLYEEIQSAKLSHPSIRLGSAFAMRANVIAKRLLARDSPISSSFPRPYHSLFPDQEASNDTICQLLDTELSAGIDLVRQVEKSAQEYQAAVEAVKRVEAMSSQANTLAQSYDSIISRLQHGVDATDGDGTPPDLTTPSCLRPAQHSTFIALLPSLFQELDKADIDASLLLPQARAALLALNQVSVDPDFKTQSTTVIEGLDGLKISAKKLREDMGSRVDLLRNLRRVWSSAESILRDLEGLRRDIGDTIERHKWTQETASSGLPMTPESSNTPLPNPTSPPDDMLQRLEALQARFSLEVQVVISTFPSSLHPGVHSYVVQRCDGLSNALGHAQQLIRLSERVQKQALVMAELRDESHGLQIRLEDVGDRFNMLTEGILTAPISEDADDSTELTLMSEASILESAVQKFVDSLSHRVPLVAPEFLKQKSSSHVRRRFWASSDLTMETLQEPITPEFPLDLAHLDGTVRADCNAFALNLNSDVESLLRKRAYLYLAHDARGVDSKLAMTLRSIQQATEQIETMRTSVRVASVSPDASDNLLRLKTEFSQSTDVCYSEISRSLSPVRQLLSKMELAVPPGDTLVSARSRALGNAEDKFQIWLRDAESVKTMLSEAYKAEEDRLEEERRQLAEKQRMEAEERARLEREQLEAQRREEERLRLAEKQRQESEERARLERERLEAQRLEEERLQRVERERKEEEELARLEKERKLEEERLEEEARQCLERERQEQERARLEQERKLEEERRQREEKERQDAEERARLVRQQEDILLAERAEEEERKAFLKRQQALDREPIPEQVEEGSSEDVFGFRLALAPAASTIPNELLDIHSQIQSLRKRLRLLNINAIVRPSKASTSSIPSHGQYAILASEFAGVAAESSGLPSSVPVQSLDAELRSLRREVADSEPLLQRIEALADLGKVVQDCDAALSDLLEHIDSYPAPPAGPLSSTHVTLTIIPPEEQLSARIVFTKNLIDELDARHSKVADDIRASSERKRVLQTWNELESMAFDRLHGRKSRPPSAISSGRSSRASIDIHRPTLQKKASTYSNLSVGSSSQGRGRMLAPAHPSTSSRRVVSNNERSGHTRPSSGLSVASTNRSVSGPLFSPSSRLFNTTFASRQRTTSLSSTTSPSSQTPSRRSLEPSRPRPSIRRMGSPTPSDASSQSRSFGPPRSTTSHSTWGRTPRLSFPSPAILSPPRHRTSPPKKRPYVANPKNRLDVAVGAVVNNLPVDIKIEVVEETWKDQSGKYWIGGEDPKLCFCRILRSHTVMVRVGGGWMELSNFIQTHFADMFRAMPDVTSSFGSKEEKWISSATLLEAPEIIGSPPRPPRTPERHSTPPIPSFALSTPSGRSPQSLKSTSSPGSPLTPLQFLRRAEVDGMGMRPVTPTKSSVLRSRNTVPLTPARTPAWKP</sequence>
<reference evidence="1" key="1">
    <citation type="submission" date="2021-03" db="EMBL/GenBank/DDBJ databases">
        <authorList>
            <consortium name="DOE Joint Genome Institute"/>
            <person name="Ahrendt S."/>
            <person name="Looney B.P."/>
            <person name="Miyauchi S."/>
            <person name="Morin E."/>
            <person name="Drula E."/>
            <person name="Courty P.E."/>
            <person name="Chicoki N."/>
            <person name="Fauchery L."/>
            <person name="Kohler A."/>
            <person name="Kuo A."/>
            <person name="Labutti K."/>
            <person name="Pangilinan J."/>
            <person name="Lipzen A."/>
            <person name="Riley R."/>
            <person name="Andreopoulos W."/>
            <person name="He G."/>
            <person name="Johnson J."/>
            <person name="Barry K.W."/>
            <person name="Grigoriev I.V."/>
            <person name="Nagy L."/>
            <person name="Hibbett D."/>
            <person name="Henrissat B."/>
            <person name="Matheny P.B."/>
            <person name="Labbe J."/>
            <person name="Martin F."/>
        </authorList>
    </citation>
    <scope>NUCLEOTIDE SEQUENCE</scope>
    <source>
        <strain evidence="1">HHB10654</strain>
    </source>
</reference>
<comment type="caution">
    <text evidence="1">The sequence shown here is derived from an EMBL/GenBank/DDBJ whole genome shotgun (WGS) entry which is preliminary data.</text>
</comment>
<accession>A0ACB8TKD8</accession>
<organism evidence="1 2">
    <name type="scientific">Artomyces pyxidatus</name>
    <dbReference type="NCBI Taxonomy" id="48021"/>
    <lineage>
        <taxon>Eukaryota</taxon>
        <taxon>Fungi</taxon>
        <taxon>Dikarya</taxon>
        <taxon>Basidiomycota</taxon>
        <taxon>Agaricomycotina</taxon>
        <taxon>Agaricomycetes</taxon>
        <taxon>Russulales</taxon>
        <taxon>Auriscalpiaceae</taxon>
        <taxon>Artomyces</taxon>
    </lineage>
</organism>
<protein>
    <submittedName>
        <fullName evidence="1">Uncharacterized protein</fullName>
    </submittedName>
</protein>
<keyword evidence="2" id="KW-1185">Reference proteome</keyword>
<proteinExistence type="predicted"/>